<sequence>MNQEELSKKLLSPSKNSRLEKFGKGLTFTCLSLIVIIVAMILIFVAQKGLSTFFVNGVNIFDFLFGQTWNPSGKQFGALPMILGSFIVTILSALIATPFAIGAAVFMTEVSPKGAKILQPAIELLVGIPSVVYGFIGLQVVVPFVRSIFGGTGFGILSGIFVLFVMILPTVTFMTTDSLRAVPRHYREASLAMGATRWQTIWRVTLKAARSGIFTAVVFGMARAFGEALAIQMVVGNSAVIPTSLTTPAATLTSVLTMGIGNTVMGTVDNNVLWSLALVLLLMSLAFNSVIKLITKERGKKNYAR</sequence>
<evidence type="ECO:0000256" key="2">
    <source>
        <dbReference type="ARBA" id="ARBA00007069"/>
    </source>
</evidence>
<evidence type="ECO:0000256" key="3">
    <source>
        <dbReference type="ARBA" id="ARBA00022448"/>
    </source>
</evidence>
<evidence type="ECO:0000256" key="6">
    <source>
        <dbReference type="ARBA" id="ARBA00022989"/>
    </source>
</evidence>
<accession>A0A0F2D2N4</accession>
<dbReference type="EMBL" id="NCUJ01000013">
    <property type="protein sequence ID" value="ORO52424.1"/>
    <property type="molecule type" value="Genomic_DNA"/>
</dbReference>
<evidence type="ECO:0000313" key="13">
    <source>
        <dbReference type="Proteomes" id="UP000033657"/>
    </source>
</evidence>
<evidence type="ECO:0000256" key="9">
    <source>
        <dbReference type="RuleBase" id="RU363054"/>
    </source>
</evidence>
<dbReference type="InterPro" id="IPR051124">
    <property type="entry name" value="Phosphate_Transport_Permease"/>
</dbReference>
<dbReference type="PROSITE" id="PS50928">
    <property type="entry name" value="ABC_TM1"/>
    <property type="match status" value="1"/>
</dbReference>
<dbReference type="NCBIfam" id="TIGR02138">
    <property type="entry name" value="phosphate_pstC"/>
    <property type="match status" value="1"/>
</dbReference>
<dbReference type="PANTHER" id="PTHR30425:SF2">
    <property type="entry name" value="ABC TRANSPORTER PERMEASE PROTEIN YQGH-RELATED"/>
    <property type="match status" value="1"/>
</dbReference>
<name>A0A0F2D2N4_STROR</name>
<keyword evidence="6 8" id="KW-1133">Transmembrane helix</keyword>
<reference evidence="11 13" key="1">
    <citation type="submission" date="2015-02" db="EMBL/GenBank/DDBJ databases">
        <title>Evolution of amylase-binding proteins of oral streptococcal species.</title>
        <authorList>
            <person name="Haase E.M."/>
        </authorList>
    </citation>
    <scope>NUCLEOTIDE SEQUENCE [LARGE SCALE GENOMIC DNA]</scope>
    <source>
        <strain evidence="11 13">COL85/1862</strain>
    </source>
</reference>
<dbReference type="GO" id="GO:0006817">
    <property type="term" value="P:phosphate ion transport"/>
    <property type="evidence" value="ECO:0007669"/>
    <property type="project" value="UniProtKB-KW"/>
</dbReference>
<feature type="domain" description="ABC transmembrane type-1" evidence="10">
    <location>
        <begin position="82"/>
        <end position="291"/>
    </location>
</feature>
<dbReference type="PATRIC" id="fig|28037.209.peg.258"/>
<comment type="function">
    <text evidence="9">Part of the binding-protein-dependent transport system for phosphate; probably responsible for the translocation of the substrate across the membrane.</text>
</comment>
<feature type="transmembrane region" description="Helical" evidence="8">
    <location>
        <begin position="148"/>
        <end position="174"/>
    </location>
</feature>
<feature type="transmembrane region" description="Helical" evidence="8">
    <location>
        <begin position="213"/>
        <end position="235"/>
    </location>
</feature>
<feature type="transmembrane region" description="Helical" evidence="8">
    <location>
        <begin position="81"/>
        <end position="108"/>
    </location>
</feature>
<feature type="transmembrane region" description="Helical" evidence="8">
    <location>
        <begin position="272"/>
        <end position="295"/>
    </location>
</feature>
<dbReference type="SUPFAM" id="SSF161098">
    <property type="entry name" value="MetI-like"/>
    <property type="match status" value="1"/>
</dbReference>
<feature type="transmembrane region" description="Helical" evidence="8">
    <location>
        <begin position="25"/>
        <end position="46"/>
    </location>
</feature>
<keyword evidence="4 9" id="KW-1003">Cell membrane</keyword>
<evidence type="ECO:0000256" key="5">
    <source>
        <dbReference type="ARBA" id="ARBA00022692"/>
    </source>
</evidence>
<feature type="transmembrane region" description="Helical" evidence="8">
    <location>
        <begin position="120"/>
        <end position="142"/>
    </location>
</feature>
<proteinExistence type="inferred from homology"/>
<evidence type="ECO:0000313" key="12">
    <source>
        <dbReference type="EMBL" id="ORO52424.1"/>
    </source>
</evidence>
<evidence type="ECO:0000313" key="14">
    <source>
        <dbReference type="Proteomes" id="UP000193768"/>
    </source>
</evidence>
<dbReference type="Proteomes" id="UP000033657">
    <property type="component" value="Unassembled WGS sequence"/>
</dbReference>
<evidence type="ECO:0000259" key="10">
    <source>
        <dbReference type="PROSITE" id="PS50928"/>
    </source>
</evidence>
<dbReference type="InterPro" id="IPR011864">
    <property type="entry name" value="Phosphate_PstC"/>
</dbReference>
<dbReference type="EMBL" id="JYGM01000001">
    <property type="protein sequence ID" value="KJQ65133.1"/>
    <property type="molecule type" value="Genomic_DNA"/>
</dbReference>
<comment type="similarity">
    <text evidence="2 9">Belongs to the binding-protein-dependent transport system permease family. CysTW subfamily.</text>
</comment>
<keyword evidence="7 8" id="KW-0472">Membrane</keyword>
<evidence type="ECO:0000256" key="1">
    <source>
        <dbReference type="ARBA" id="ARBA00004651"/>
    </source>
</evidence>
<dbReference type="InterPro" id="IPR000515">
    <property type="entry name" value="MetI-like"/>
</dbReference>
<dbReference type="GO" id="GO:0005315">
    <property type="term" value="F:phosphate transmembrane transporter activity"/>
    <property type="evidence" value="ECO:0007669"/>
    <property type="project" value="InterPro"/>
</dbReference>
<dbReference type="AlphaFoldDB" id="A0A0F2D2N4"/>
<keyword evidence="9" id="KW-0592">Phosphate transport</keyword>
<evidence type="ECO:0000256" key="7">
    <source>
        <dbReference type="ARBA" id="ARBA00023136"/>
    </source>
</evidence>
<organism evidence="11 13">
    <name type="scientific">Streptococcus oralis subsp. oralis</name>
    <dbReference type="NCBI Taxonomy" id="1891914"/>
    <lineage>
        <taxon>Bacteria</taxon>
        <taxon>Bacillati</taxon>
        <taxon>Bacillota</taxon>
        <taxon>Bacilli</taxon>
        <taxon>Lactobacillales</taxon>
        <taxon>Streptococcaceae</taxon>
        <taxon>Streptococcus</taxon>
    </lineage>
</organism>
<comment type="caution">
    <text evidence="11">The sequence shown here is derived from an EMBL/GenBank/DDBJ whole genome shotgun (WGS) entry which is preliminary data.</text>
</comment>
<dbReference type="PANTHER" id="PTHR30425">
    <property type="entry name" value="PHOSPHATE TRANSPORT SYSTEM PERMEASE PROTEIN PST"/>
    <property type="match status" value="1"/>
</dbReference>
<dbReference type="Gene3D" id="1.10.3720.10">
    <property type="entry name" value="MetI-like"/>
    <property type="match status" value="1"/>
</dbReference>
<protein>
    <recommendedName>
        <fullName evidence="9">Phosphate transport system permease protein</fullName>
    </recommendedName>
</protein>
<dbReference type="InterPro" id="IPR035906">
    <property type="entry name" value="MetI-like_sf"/>
</dbReference>
<evidence type="ECO:0000256" key="4">
    <source>
        <dbReference type="ARBA" id="ARBA00022475"/>
    </source>
</evidence>
<dbReference type="OrthoDB" id="9785113at2"/>
<dbReference type="CDD" id="cd06261">
    <property type="entry name" value="TM_PBP2"/>
    <property type="match status" value="1"/>
</dbReference>
<evidence type="ECO:0000313" key="11">
    <source>
        <dbReference type="EMBL" id="KJQ65133.1"/>
    </source>
</evidence>
<reference evidence="12" key="3">
    <citation type="submission" date="2017-04" db="EMBL/GenBank/DDBJ databases">
        <authorList>
            <person name="Afonso C.L."/>
            <person name="Miller P.J."/>
            <person name="Scott M.A."/>
            <person name="Spackman E."/>
            <person name="Goraichik I."/>
            <person name="Dimitrov K.M."/>
            <person name="Suarez D.L."/>
            <person name="Swayne D.E."/>
        </authorList>
    </citation>
    <scope>NUCLEOTIDE SEQUENCE</scope>
    <source>
        <strain evidence="12">RH_8610_08</strain>
    </source>
</reference>
<dbReference type="Proteomes" id="UP000193768">
    <property type="component" value="Unassembled WGS sequence"/>
</dbReference>
<evidence type="ECO:0000256" key="8">
    <source>
        <dbReference type="RuleBase" id="RU363032"/>
    </source>
</evidence>
<keyword evidence="5 8" id="KW-0812">Transmembrane</keyword>
<reference evidence="12 14" key="2">
    <citation type="journal article" date="2016" name="Eur. J. Clin. Microbiol. Infect. Dis.">
        <title>Whole genome sequencing as a tool for phylogenetic analysis of clinical strains of Mitis group streptococci.</title>
        <authorList>
            <person name="Rasmussen L.H."/>
            <person name="Dargis R."/>
            <person name="Hojholt K."/>
            <person name="Christensen J.J."/>
            <person name="Skovgaard O."/>
            <person name="Justesen U.S."/>
            <person name="Rosenvinge F.S."/>
            <person name="Moser C."/>
            <person name="Lukjancenko O."/>
            <person name="Rasmussen S."/>
            <person name="Nielsen X.C."/>
        </authorList>
    </citation>
    <scope>NUCLEOTIDE SEQUENCE [LARGE SCALE GENOMIC DNA]</scope>
    <source>
        <strain evidence="12 14">RH_8610_08</strain>
    </source>
</reference>
<gene>
    <name evidence="11" type="primary">pstC</name>
    <name evidence="12" type="ORF">B7722_01120</name>
    <name evidence="11" type="ORF">TZ87_00258</name>
</gene>
<keyword evidence="3 8" id="KW-0813">Transport</keyword>
<dbReference type="GO" id="GO:0005886">
    <property type="term" value="C:plasma membrane"/>
    <property type="evidence" value="ECO:0007669"/>
    <property type="project" value="UniProtKB-SubCell"/>
</dbReference>
<dbReference type="RefSeq" id="WP_001070950.1">
    <property type="nucleotide sequence ID" value="NZ_JAFJLY010000005.1"/>
</dbReference>
<dbReference type="Pfam" id="PF00528">
    <property type="entry name" value="BPD_transp_1"/>
    <property type="match status" value="1"/>
</dbReference>
<comment type="subcellular location">
    <subcellularLocation>
        <location evidence="1 8">Cell membrane</location>
        <topology evidence="1 8">Multi-pass membrane protein</topology>
    </subcellularLocation>
</comment>